<dbReference type="Gene3D" id="3.40.50.300">
    <property type="entry name" value="P-loop containing nucleotide triphosphate hydrolases"/>
    <property type="match status" value="1"/>
</dbReference>
<dbReference type="Pfam" id="PF00931">
    <property type="entry name" value="NB-ARC"/>
    <property type="match status" value="1"/>
</dbReference>
<dbReference type="InterPro" id="IPR050905">
    <property type="entry name" value="Plant_NBS-LRR"/>
</dbReference>
<reference evidence="4" key="2">
    <citation type="submission" date="2019-07" db="EMBL/GenBank/DDBJ databases">
        <authorList>
            <person name="Yang Y."/>
            <person name="Bocs S."/>
            <person name="Baudouin L."/>
        </authorList>
    </citation>
    <scope>NUCLEOTIDE SEQUENCE</scope>
    <source>
        <tissue evidence="4">Spear leaf of Hainan Tall coconut</tissue>
    </source>
</reference>
<evidence type="ECO:0000313" key="4">
    <source>
        <dbReference type="EMBL" id="KAG1347198.1"/>
    </source>
</evidence>
<feature type="domain" description="NB-ARC" evidence="2">
    <location>
        <begin position="6"/>
        <end position="179"/>
    </location>
</feature>
<dbReference type="InterPro" id="IPR002182">
    <property type="entry name" value="NB-ARC"/>
</dbReference>
<dbReference type="OrthoDB" id="593148at2759"/>
<dbReference type="InterPro" id="IPR027417">
    <property type="entry name" value="P-loop_NTPase"/>
</dbReference>
<evidence type="ECO:0000259" key="2">
    <source>
        <dbReference type="Pfam" id="PF00931"/>
    </source>
</evidence>
<reference evidence="4" key="1">
    <citation type="journal article" date="2017" name="Gigascience">
        <title>The genome draft of coconut (Cocos nucifera).</title>
        <authorList>
            <person name="Xiao Y."/>
            <person name="Xu P."/>
            <person name="Fan H."/>
            <person name="Baudouin L."/>
            <person name="Xia W."/>
            <person name="Bocs S."/>
            <person name="Xu J."/>
            <person name="Li Q."/>
            <person name="Guo A."/>
            <person name="Zhou L."/>
            <person name="Li J."/>
            <person name="Wu Y."/>
            <person name="Ma Z."/>
            <person name="Armero A."/>
            <person name="Issali A.E."/>
            <person name="Liu N."/>
            <person name="Peng M."/>
            <person name="Yang Y."/>
        </authorList>
    </citation>
    <scope>NUCLEOTIDE SEQUENCE</scope>
    <source>
        <tissue evidence="4">Spear leaf of Hainan Tall coconut</tissue>
    </source>
</reference>
<dbReference type="InterPro" id="IPR057135">
    <property type="entry name" value="At4g27190-like_LRR"/>
</dbReference>
<feature type="domain" description="Disease resistance protein At4g27190-like leucine-rich repeats" evidence="3">
    <location>
        <begin position="638"/>
        <end position="747"/>
    </location>
</feature>
<dbReference type="AlphaFoldDB" id="A0A8K0N2R7"/>
<dbReference type="SUPFAM" id="SSF52058">
    <property type="entry name" value="L domain-like"/>
    <property type="match status" value="1"/>
</dbReference>
<evidence type="ECO:0008006" key="6">
    <source>
        <dbReference type="Google" id="ProtNLM"/>
    </source>
</evidence>
<feature type="domain" description="Disease resistance protein At4g27190-like leucine-rich repeats" evidence="3">
    <location>
        <begin position="390"/>
        <end position="498"/>
    </location>
</feature>
<dbReference type="Gene3D" id="3.80.10.10">
    <property type="entry name" value="Ribonuclease Inhibitor"/>
    <property type="match status" value="3"/>
</dbReference>
<dbReference type="EMBL" id="CM017877">
    <property type="protein sequence ID" value="KAG1347198.1"/>
    <property type="molecule type" value="Genomic_DNA"/>
</dbReference>
<name>A0A8K0N2R7_COCNU</name>
<gene>
    <name evidence="4" type="ORF">COCNU_06G010270</name>
</gene>
<organism evidence="4 5">
    <name type="scientific">Cocos nucifera</name>
    <name type="common">Coconut palm</name>
    <dbReference type="NCBI Taxonomy" id="13894"/>
    <lineage>
        <taxon>Eukaryota</taxon>
        <taxon>Viridiplantae</taxon>
        <taxon>Streptophyta</taxon>
        <taxon>Embryophyta</taxon>
        <taxon>Tracheophyta</taxon>
        <taxon>Spermatophyta</taxon>
        <taxon>Magnoliopsida</taxon>
        <taxon>Liliopsida</taxon>
        <taxon>Arecaceae</taxon>
        <taxon>Arecoideae</taxon>
        <taxon>Cocoseae</taxon>
        <taxon>Attaleinae</taxon>
        <taxon>Cocos</taxon>
    </lineage>
</organism>
<dbReference type="PRINTS" id="PR00364">
    <property type="entry name" value="DISEASERSIST"/>
</dbReference>
<accession>A0A8K0N2R7</accession>
<dbReference type="Pfam" id="PF23247">
    <property type="entry name" value="LRR_RPS2"/>
    <property type="match status" value="2"/>
</dbReference>
<protein>
    <recommendedName>
        <fullName evidence="6">NB-ARC domain-containing protein</fullName>
    </recommendedName>
</protein>
<dbReference type="PANTHER" id="PTHR33463:SF218">
    <property type="entry name" value="DISEASE RESISTANCE PROTEIN RPS2-LIKE"/>
    <property type="match status" value="1"/>
</dbReference>
<proteinExistence type="inferred from homology"/>
<keyword evidence="5" id="KW-1185">Reference proteome</keyword>
<comment type="caution">
    <text evidence="4">The sequence shown here is derived from an EMBL/GenBank/DDBJ whole genome shotgun (WGS) entry which is preliminary data.</text>
</comment>
<dbReference type="GO" id="GO:0043531">
    <property type="term" value="F:ADP binding"/>
    <property type="evidence" value="ECO:0007669"/>
    <property type="project" value="InterPro"/>
</dbReference>
<comment type="similarity">
    <text evidence="1">Belongs to the disease resistance NB-LRR family.</text>
</comment>
<dbReference type="PANTHER" id="PTHR33463">
    <property type="entry name" value="NB-ARC DOMAIN-CONTAINING PROTEIN-RELATED"/>
    <property type="match status" value="1"/>
</dbReference>
<evidence type="ECO:0000259" key="3">
    <source>
        <dbReference type="Pfam" id="PF23247"/>
    </source>
</evidence>
<evidence type="ECO:0000256" key="1">
    <source>
        <dbReference type="ARBA" id="ARBA00008894"/>
    </source>
</evidence>
<sequence>MAAGEGRIEKVLRSLQDPGVGRIVLFSMNGGVGKTWTARHAMRRAMDTDLFDIFVWVTLSVDLNWRHAQRRIAENLSIPIPTDRADGEGGEIVSMIRHEIWRILSEKRFLLVLDDAWLVEGEVLDLMGVPCPGPKNLSKVIVTTRSTRTFVVMEPAVVFEPEALPAKESWSLFCDVAGESFTSPAVHSVAQTCLGSLTNLRHLSLRRCRCTKSELHLEVLTMLKELDLSGTTLVEFPYEISKLTQLKRVDLSGTRYTRRLNWEALQWLPENLNWENCDVSDTPMELVRNDGGVRVAVGDSDFLISLDKNSQLWENCFKKFHFYVSPSERGSLENDIRFQRKQFIFRDIYFESRHFAHSVDHTRYLEICGVSSYPEGIEGVLNNAELLFLNNNAFMKRLSDLGFENMKVMKECWIERCDEAEVVFTGDDVQVIAAIGRLENLWISNLANLRHLCEGMERPMSFSSLQHLHVDCCPNLVSMFSSALRLENLVSLQIKFCDKLECVFGESVVGQETLPQLRTLRLWELPEFKSICEGHLPLLNMMKVKECPKLKKLPLDANDIRPLVEIRGERGPHRERVSVNLESWVPYFEQVDQSMPDYGDGGPPPNSGFIFRCKGKLKEIKEDLERKTRFSMSLGTTDLLQEPLNNLNDMERPMSFSSLQHLHVDCCPNLVSMFSSALRLENLVSLQIKFCDKLECVFGESVVGQETLPQLRTLRLWELPEFKSICEGHLPLLNMMKVKECPKLKKLPLDANDIRPLVEIRGERCWWNNLMWEDERVHTSLHFRNWGRF</sequence>
<dbReference type="Proteomes" id="UP000797356">
    <property type="component" value="Chromosome 6"/>
</dbReference>
<dbReference type="SUPFAM" id="SSF52540">
    <property type="entry name" value="P-loop containing nucleoside triphosphate hydrolases"/>
    <property type="match status" value="1"/>
</dbReference>
<dbReference type="InterPro" id="IPR032675">
    <property type="entry name" value="LRR_dom_sf"/>
</dbReference>
<evidence type="ECO:0000313" key="5">
    <source>
        <dbReference type="Proteomes" id="UP000797356"/>
    </source>
</evidence>